<accession>A0AAN5C8C2</accession>
<evidence type="ECO:0000256" key="1">
    <source>
        <dbReference type="SAM" id="Phobius"/>
    </source>
</evidence>
<protein>
    <submittedName>
        <fullName evidence="2">Uncharacterized protein</fullName>
    </submittedName>
</protein>
<proteinExistence type="predicted"/>
<feature type="transmembrane region" description="Helical" evidence="1">
    <location>
        <begin position="80"/>
        <end position="103"/>
    </location>
</feature>
<evidence type="ECO:0000313" key="3">
    <source>
        <dbReference type="Proteomes" id="UP001328107"/>
    </source>
</evidence>
<dbReference type="PANTHER" id="PTHR34851:SF5">
    <property type="entry name" value="MARVEL DOMAIN-CONTAINING PROTEIN"/>
    <property type="match status" value="1"/>
</dbReference>
<keyword evidence="1" id="KW-1133">Transmembrane helix</keyword>
<keyword evidence="3" id="KW-1185">Reference proteome</keyword>
<evidence type="ECO:0000313" key="2">
    <source>
        <dbReference type="EMBL" id="GMR41403.1"/>
    </source>
</evidence>
<dbReference type="AlphaFoldDB" id="A0AAN5C8C2"/>
<keyword evidence="1" id="KW-0472">Membrane</keyword>
<keyword evidence="1" id="KW-0812">Transmembrane</keyword>
<dbReference type="EMBL" id="BTRK01000003">
    <property type="protein sequence ID" value="GMR41403.1"/>
    <property type="molecule type" value="Genomic_DNA"/>
</dbReference>
<feature type="transmembrane region" description="Helical" evidence="1">
    <location>
        <begin position="46"/>
        <end position="68"/>
    </location>
</feature>
<reference evidence="3" key="1">
    <citation type="submission" date="2022-10" db="EMBL/GenBank/DDBJ databases">
        <title>Genome assembly of Pristionchus species.</title>
        <authorList>
            <person name="Yoshida K."/>
            <person name="Sommer R.J."/>
        </authorList>
    </citation>
    <scope>NUCLEOTIDE SEQUENCE [LARGE SCALE GENOMIC DNA]</scope>
    <source>
        <strain evidence="3">RS5460</strain>
    </source>
</reference>
<sequence length="159" mass="17636">MKRHCCGCLSITIGAQFIALLLVITPLKLAITSILTGKPAATFPSGAGPTVFIIYLLEFITGSLVFVACQMKKPILMEPIVGFCVFRLFYCTLGLGCGVYGFYDGRSIVPTWMRDQLVHNTTSHIQLEKGTAKSVCLHCLHYSQLHVDRLVFFHLVRLL</sequence>
<dbReference type="Proteomes" id="UP001328107">
    <property type="component" value="Unassembled WGS sequence"/>
</dbReference>
<name>A0AAN5C8C2_9BILA</name>
<dbReference type="PANTHER" id="PTHR34851">
    <property type="entry name" value="PROTEIN CBG05235-RELATED"/>
    <property type="match status" value="1"/>
</dbReference>
<comment type="caution">
    <text evidence="2">The sequence shown here is derived from an EMBL/GenBank/DDBJ whole genome shotgun (WGS) entry which is preliminary data.</text>
</comment>
<gene>
    <name evidence="2" type="ORF">PMAYCL1PPCAC_11598</name>
</gene>
<organism evidence="2 3">
    <name type="scientific">Pristionchus mayeri</name>
    <dbReference type="NCBI Taxonomy" id="1317129"/>
    <lineage>
        <taxon>Eukaryota</taxon>
        <taxon>Metazoa</taxon>
        <taxon>Ecdysozoa</taxon>
        <taxon>Nematoda</taxon>
        <taxon>Chromadorea</taxon>
        <taxon>Rhabditida</taxon>
        <taxon>Rhabditina</taxon>
        <taxon>Diplogasteromorpha</taxon>
        <taxon>Diplogasteroidea</taxon>
        <taxon>Neodiplogasteridae</taxon>
        <taxon>Pristionchus</taxon>
    </lineage>
</organism>